<evidence type="ECO:0000256" key="4">
    <source>
        <dbReference type="ARBA" id="ARBA00022670"/>
    </source>
</evidence>
<dbReference type="FunFam" id="2.40.10.10:FF:000036">
    <property type="entry name" value="Trypsin beta"/>
    <property type="match status" value="1"/>
</dbReference>
<comment type="subcellular location">
    <subcellularLocation>
        <location evidence="1">Secreted</location>
        <location evidence="1">Extracellular space</location>
    </subcellularLocation>
</comment>
<evidence type="ECO:0000256" key="7">
    <source>
        <dbReference type="ARBA" id="ARBA00023157"/>
    </source>
</evidence>
<dbReference type="OrthoDB" id="9425590at2759"/>
<evidence type="ECO:0000256" key="10">
    <source>
        <dbReference type="ARBA" id="ARBA00084094"/>
    </source>
</evidence>
<evidence type="ECO:0000256" key="2">
    <source>
        <dbReference type="ARBA" id="ARBA00007664"/>
    </source>
</evidence>
<dbReference type="InterPro" id="IPR050430">
    <property type="entry name" value="Peptidase_S1"/>
</dbReference>
<evidence type="ECO:0000256" key="6">
    <source>
        <dbReference type="ARBA" id="ARBA00022825"/>
    </source>
</evidence>
<keyword evidence="14" id="KW-1185">Reference proteome</keyword>
<name>A0A821SV20_9NEOP</name>
<dbReference type="PANTHER" id="PTHR24276">
    <property type="entry name" value="POLYSERASE-RELATED"/>
    <property type="match status" value="1"/>
</dbReference>
<dbReference type="InterPro" id="IPR001254">
    <property type="entry name" value="Trypsin_dom"/>
</dbReference>
<dbReference type="AlphaFoldDB" id="A0A821SV20"/>
<dbReference type="GO" id="GO:0005576">
    <property type="term" value="C:extracellular region"/>
    <property type="evidence" value="ECO:0007669"/>
    <property type="project" value="UniProtKB-SubCell"/>
</dbReference>
<keyword evidence="8" id="KW-1199">Hemostasis impairing toxin</keyword>
<evidence type="ECO:0000313" key="14">
    <source>
        <dbReference type="Proteomes" id="UP000663880"/>
    </source>
</evidence>
<reference evidence="13" key="1">
    <citation type="submission" date="2021-02" db="EMBL/GenBank/DDBJ databases">
        <authorList>
            <person name="Steward A R."/>
        </authorList>
    </citation>
    <scope>NUCLEOTIDE SEQUENCE</scope>
</reference>
<dbReference type="GO" id="GO:0090729">
    <property type="term" value="F:toxin activity"/>
    <property type="evidence" value="ECO:0007669"/>
    <property type="project" value="UniProtKB-KW"/>
</dbReference>
<comment type="similarity">
    <text evidence="2">Belongs to the peptidase S1 family.</text>
</comment>
<keyword evidence="7" id="KW-1015">Disulfide bond</keyword>
<dbReference type="InterPro" id="IPR033116">
    <property type="entry name" value="TRYPSIN_SER"/>
</dbReference>
<evidence type="ECO:0000313" key="13">
    <source>
        <dbReference type="EMBL" id="CAF4860401.1"/>
    </source>
</evidence>
<keyword evidence="5 11" id="KW-0378">Hydrolase</keyword>
<accession>A0A821SV20</accession>
<keyword evidence="4 11" id="KW-0645">Protease</keyword>
<dbReference type="Pfam" id="PF00089">
    <property type="entry name" value="Trypsin"/>
    <property type="match status" value="1"/>
</dbReference>
<sequence>MRALKSLLAIESVRPWRDELAVQPRFQRIVGGSVTNISKYPYAVAMLYSRTGGGVHSQACGGTIINNRSVLSAAHCFIGDTIRQWQMRVGSTNSNNGGVVHHTNAIIMHPQYNHRLFDNDVAVIRSNSAFNFNANVARGSIASSNYWLPDNAPVWAIGWGWTSPWGPASNQLREVQLYTVNLQTCINRYREINNVVNANMLCVGILDVGGRDQCGGDSGGPVLHNNAVVGVCSWGYIDCGHPRYPGVNALVSRYTSWIQANA</sequence>
<evidence type="ECO:0000259" key="12">
    <source>
        <dbReference type="PROSITE" id="PS50240"/>
    </source>
</evidence>
<comment type="caution">
    <text evidence="13">The sequence shown here is derived from an EMBL/GenBank/DDBJ whole genome shotgun (WGS) entry which is preliminary data.</text>
</comment>
<proteinExistence type="inferred from homology"/>
<dbReference type="CDD" id="cd00190">
    <property type="entry name" value="Tryp_SPc"/>
    <property type="match status" value="1"/>
</dbReference>
<dbReference type="PROSITE" id="PS50240">
    <property type="entry name" value="TRYPSIN_DOM"/>
    <property type="match status" value="1"/>
</dbReference>
<dbReference type="PROSITE" id="PS00134">
    <property type="entry name" value="TRYPSIN_HIS"/>
    <property type="match status" value="1"/>
</dbReference>
<dbReference type="InterPro" id="IPR009003">
    <property type="entry name" value="Peptidase_S1_PA"/>
</dbReference>
<dbReference type="GO" id="GO:0006508">
    <property type="term" value="P:proteolysis"/>
    <property type="evidence" value="ECO:0007669"/>
    <property type="project" value="UniProtKB-KW"/>
</dbReference>
<evidence type="ECO:0000256" key="1">
    <source>
        <dbReference type="ARBA" id="ARBA00004239"/>
    </source>
</evidence>
<feature type="domain" description="Peptidase S1" evidence="12">
    <location>
        <begin position="29"/>
        <end position="262"/>
    </location>
</feature>
<evidence type="ECO:0000256" key="8">
    <source>
        <dbReference type="ARBA" id="ARBA00023240"/>
    </source>
</evidence>
<organism evidence="13 14">
    <name type="scientific">Pieris macdunnoughi</name>
    <dbReference type="NCBI Taxonomy" id="345717"/>
    <lineage>
        <taxon>Eukaryota</taxon>
        <taxon>Metazoa</taxon>
        <taxon>Ecdysozoa</taxon>
        <taxon>Arthropoda</taxon>
        <taxon>Hexapoda</taxon>
        <taxon>Insecta</taxon>
        <taxon>Pterygota</taxon>
        <taxon>Neoptera</taxon>
        <taxon>Endopterygota</taxon>
        <taxon>Lepidoptera</taxon>
        <taxon>Glossata</taxon>
        <taxon>Ditrysia</taxon>
        <taxon>Papilionoidea</taxon>
        <taxon>Pieridae</taxon>
        <taxon>Pierinae</taxon>
        <taxon>Pieris</taxon>
    </lineage>
</organism>
<evidence type="ECO:0000256" key="3">
    <source>
        <dbReference type="ARBA" id="ARBA00022656"/>
    </source>
</evidence>
<dbReference type="Proteomes" id="UP000663880">
    <property type="component" value="Unassembled WGS sequence"/>
</dbReference>
<gene>
    <name evidence="13" type="ORF">PMACD_LOCUS7867</name>
</gene>
<evidence type="ECO:0000256" key="9">
    <source>
        <dbReference type="ARBA" id="ARBA00055534"/>
    </source>
</evidence>
<dbReference type="EMBL" id="CAJOBZ010000019">
    <property type="protein sequence ID" value="CAF4860401.1"/>
    <property type="molecule type" value="Genomic_DNA"/>
</dbReference>
<keyword evidence="6 11" id="KW-0720">Serine protease</keyword>
<dbReference type="InterPro" id="IPR018114">
    <property type="entry name" value="TRYPSIN_HIS"/>
</dbReference>
<dbReference type="GO" id="GO:0004252">
    <property type="term" value="F:serine-type endopeptidase activity"/>
    <property type="evidence" value="ECO:0007669"/>
    <property type="project" value="InterPro"/>
</dbReference>
<dbReference type="PRINTS" id="PR00722">
    <property type="entry name" value="CHYMOTRYPSIN"/>
</dbReference>
<evidence type="ECO:0000256" key="11">
    <source>
        <dbReference type="RuleBase" id="RU363034"/>
    </source>
</evidence>
<protein>
    <recommendedName>
        <fullName evidence="12">Peptidase S1 domain-containing protein</fullName>
    </recommendedName>
</protein>
<keyword evidence="3" id="KW-0800">Toxin</keyword>
<dbReference type="PROSITE" id="PS00135">
    <property type="entry name" value="TRYPSIN_SER"/>
    <property type="match status" value="1"/>
</dbReference>
<keyword evidence="10" id="KW-1205">Fibrinolytic toxin</keyword>
<dbReference type="FunFam" id="2.40.10.10:FF:000068">
    <property type="entry name" value="transmembrane protease serine 2"/>
    <property type="match status" value="1"/>
</dbReference>
<dbReference type="Gene3D" id="2.40.10.10">
    <property type="entry name" value="Trypsin-like serine proteases"/>
    <property type="match status" value="1"/>
</dbReference>
<dbReference type="SUPFAM" id="SSF50494">
    <property type="entry name" value="Trypsin-like serine proteases"/>
    <property type="match status" value="1"/>
</dbReference>
<dbReference type="InterPro" id="IPR001314">
    <property type="entry name" value="Peptidase_S1A"/>
</dbReference>
<dbReference type="PANTHER" id="PTHR24276:SF91">
    <property type="entry name" value="AT26814P-RELATED"/>
    <property type="match status" value="1"/>
</dbReference>
<dbReference type="SMART" id="SM00020">
    <property type="entry name" value="Tryp_SPc"/>
    <property type="match status" value="1"/>
</dbReference>
<dbReference type="InterPro" id="IPR043504">
    <property type="entry name" value="Peptidase_S1_PA_chymotrypsin"/>
</dbReference>
<evidence type="ECO:0000256" key="5">
    <source>
        <dbReference type="ARBA" id="ARBA00022801"/>
    </source>
</evidence>
<comment type="function">
    <text evidence="9">Fibrinolytic activity; shows preferential cleavage of Arg-Gly bonds in all three fibrinogen chains. Contact with the caterpillars causes severe bleeding, due the anticoagulant effect of the protein.</text>
</comment>